<name>A0ACC2SPU4_9FUNG</name>
<evidence type="ECO:0000313" key="2">
    <source>
        <dbReference type="Proteomes" id="UP001165960"/>
    </source>
</evidence>
<protein>
    <submittedName>
        <fullName evidence="1">Uncharacterized protein</fullName>
    </submittedName>
</protein>
<gene>
    <name evidence="1" type="ORF">DSO57_1031145</name>
</gene>
<keyword evidence="2" id="KW-1185">Reference proteome</keyword>
<sequence>METLPWFIWEEVISFLGTREKWRLLTLDRIWRDKIVADSLQVVCFKSDPLACRSRQELKRGQAKVKSLNMFSSKNVDPEYFMRSYPKLKHLLLNNFSHDKALVHIISHGVFSECFKQLTCLTILDTLELSALQKILAQTESLEVLGINVSHLSTNEIITGVFNYSSWFNLKKVLVDIDSLDLEFLSVVAERFKKLQHLRIYFLSCTPDLIIYCRHLPRNLVTLALKSSHAFVTLDLNITKDIVFMNIGLDFHLINPQQIPCIQALKDLRLQNISITTASEILDHFPNVTKMLLKCSSDSEGIAKKLVYGLKKLKFLKLENVKEGDSLFEGSALEISSLILQMSRVIGSKPICFILTAFRNLSRLTVGFYIARSVCDTIDYTSLPKLHRLQSLNVLKRQACSTYELLLKLSPNLISLGMPRRNYEEYHTHLHTLYPHVDLISLRDKSSSVYPPEGVL</sequence>
<evidence type="ECO:0000313" key="1">
    <source>
        <dbReference type="EMBL" id="KAJ9064396.1"/>
    </source>
</evidence>
<organism evidence="1 2">
    <name type="scientific">Entomophthora muscae</name>
    <dbReference type="NCBI Taxonomy" id="34485"/>
    <lineage>
        <taxon>Eukaryota</taxon>
        <taxon>Fungi</taxon>
        <taxon>Fungi incertae sedis</taxon>
        <taxon>Zoopagomycota</taxon>
        <taxon>Entomophthoromycotina</taxon>
        <taxon>Entomophthoromycetes</taxon>
        <taxon>Entomophthorales</taxon>
        <taxon>Entomophthoraceae</taxon>
        <taxon>Entomophthora</taxon>
    </lineage>
</organism>
<dbReference type="Proteomes" id="UP001165960">
    <property type="component" value="Unassembled WGS sequence"/>
</dbReference>
<dbReference type="EMBL" id="QTSX02004481">
    <property type="protein sequence ID" value="KAJ9064396.1"/>
    <property type="molecule type" value="Genomic_DNA"/>
</dbReference>
<proteinExistence type="predicted"/>
<comment type="caution">
    <text evidence="1">The sequence shown here is derived from an EMBL/GenBank/DDBJ whole genome shotgun (WGS) entry which is preliminary data.</text>
</comment>
<accession>A0ACC2SPU4</accession>
<reference evidence="1" key="1">
    <citation type="submission" date="2022-04" db="EMBL/GenBank/DDBJ databases">
        <title>Genome of the entomopathogenic fungus Entomophthora muscae.</title>
        <authorList>
            <person name="Elya C."/>
            <person name="Lovett B.R."/>
            <person name="Lee E."/>
            <person name="Macias A.M."/>
            <person name="Hajek A.E."/>
            <person name="De Bivort B.L."/>
            <person name="Kasson M.T."/>
            <person name="De Fine Licht H.H."/>
            <person name="Stajich J.E."/>
        </authorList>
    </citation>
    <scope>NUCLEOTIDE SEQUENCE</scope>
    <source>
        <strain evidence="1">Berkeley</strain>
    </source>
</reference>